<dbReference type="EMBL" id="BAAADD010000001">
    <property type="protein sequence ID" value="GAA0556685.1"/>
    <property type="molecule type" value="Genomic_DNA"/>
</dbReference>
<dbReference type="CDD" id="cd04301">
    <property type="entry name" value="NAT_SF"/>
    <property type="match status" value="1"/>
</dbReference>
<proteinExistence type="predicted"/>
<dbReference type="RefSeq" id="WP_166930454.1">
    <property type="nucleotide sequence ID" value="NZ_BAAADD010000001.1"/>
</dbReference>
<dbReference type="Gene3D" id="3.40.630.30">
    <property type="match status" value="1"/>
</dbReference>
<dbReference type="Proteomes" id="UP001499951">
    <property type="component" value="Unassembled WGS sequence"/>
</dbReference>
<evidence type="ECO:0000259" key="2">
    <source>
        <dbReference type="PROSITE" id="PS51186"/>
    </source>
</evidence>
<evidence type="ECO:0000313" key="4">
    <source>
        <dbReference type="Proteomes" id="UP001499951"/>
    </source>
</evidence>
<reference evidence="4" key="1">
    <citation type="journal article" date="2019" name="Int. J. Syst. Evol. Microbiol.">
        <title>The Global Catalogue of Microorganisms (GCM) 10K type strain sequencing project: providing services to taxonomists for standard genome sequencing and annotation.</title>
        <authorList>
            <consortium name="The Broad Institute Genomics Platform"/>
            <consortium name="The Broad Institute Genome Sequencing Center for Infectious Disease"/>
            <person name="Wu L."/>
            <person name="Ma J."/>
        </authorList>
    </citation>
    <scope>NUCLEOTIDE SEQUENCE [LARGE SCALE GENOMIC DNA]</scope>
    <source>
        <strain evidence="4">JCM 15089</strain>
    </source>
</reference>
<dbReference type="PROSITE" id="PS51186">
    <property type="entry name" value="GNAT"/>
    <property type="match status" value="1"/>
</dbReference>
<comment type="caution">
    <text evidence="3">The sequence shown here is derived from an EMBL/GenBank/DDBJ whole genome shotgun (WGS) entry which is preliminary data.</text>
</comment>
<evidence type="ECO:0000256" key="1">
    <source>
        <dbReference type="ARBA" id="ARBA00022679"/>
    </source>
</evidence>
<keyword evidence="4" id="KW-1185">Reference proteome</keyword>
<dbReference type="SUPFAM" id="SSF55729">
    <property type="entry name" value="Acyl-CoA N-acyltransferases (Nat)"/>
    <property type="match status" value="1"/>
</dbReference>
<dbReference type="InterPro" id="IPR016181">
    <property type="entry name" value="Acyl_CoA_acyltransferase"/>
</dbReference>
<keyword evidence="1" id="KW-0808">Transferase</keyword>
<dbReference type="InterPro" id="IPR050769">
    <property type="entry name" value="NAT_camello-type"/>
</dbReference>
<dbReference type="InterPro" id="IPR000182">
    <property type="entry name" value="GNAT_dom"/>
</dbReference>
<dbReference type="Pfam" id="PF00583">
    <property type="entry name" value="Acetyltransf_1"/>
    <property type="match status" value="1"/>
</dbReference>
<organism evidence="3 4">
    <name type="scientific">Rhizomicrobium electricum</name>
    <dbReference type="NCBI Taxonomy" id="480070"/>
    <lineage>
        <taxon>Bacteria</taxon>
        <taxon>Pseudomonadati</taxon>
        <taxon>Pseudomonadota</taxon>
        <taxon>Alphaproteobacteria</taxon>
        <taxon>Micropepsales</taxon>
        <taxon>Micropepsaceae</taxon>
        <taxon>Rhizomicrobium</taxon>
    </lineage>
</organism>
<dbReference type="PANTHER" id="PTHR13947">
    <property type="entry name" value="GNAT FAMILY N-ACETYLTRANSFERASE"/>
    <property type="match status" value="1"/>
</dbReference>
<gene>
    <name evidence="3" type="ORF">GCM10008942_01440</name>
</gene>
<sequence>MIDAFSVAPYDGENPDTVYDLILPIQREEFGVAITREAQPDLADISSFYQHGNGNFWLAVRSGTVIGTIALKDIGGGQVALRKMFVRRQERGSGVAKALLDTALAWARARGVTDIFLGTTALYLAAHRFYEKNGFVEIDKSALPQAFPVMSVDTKFYRYRL</sequence>
<name>A0ABP3P3F3_9PROT</name>
<evidence type="ECO:0000313" key="3">
    <source>
        <dbReference type="EMBL" id="GAA0556685.1"/>
    </source>
</evidence>
<accession>A0ABP3P3F3</accession>
<protein>
    <submittedName>
        <fullName evidence="3">GNAT family N-acetyltransferase</fullName>
    </submittedName>
</protein>
<feature type="domain" description="N-acetyltransferase" evidence="2">
    <location>
        <begin position="16"/>
        <end position="161"/>
    </location>
</feature>
<dbReference type="PANTHER" id="PTHR13947:SF37">
    <property type="entry name" value="LD18367P"/>
    <property type="match status" value="1"/>
</dbReference>